<dbReference type="Proteomes" id="UP000005778">
    <property type="component" value="Chromosome"/>
</dbReference>
<protein>
    <submittedName>
        <fullName evidence="1">Coenzyme F390 synthetase</fullName>
    </submittedName>
</protein>
<evidence type="ECO:0000313" key="1">
    <source>
        <dbReference type="EMBL" id="EIM65118.1"/>
    </source>
</evidence>
<dbReference type="Gene3D" id="3.40.50.12780">
    <property type="entry name" value="N-terminal domain of ligase-like"/>
    <property type="match status" value="1"/>
</dbReference>
<dbReference type="EMBL" id="CM001488">
    <property type="protein sequence ID" value="EIM65118.1"/>
    <property type="molecule type" value="Genomic_DNA"/>
</dbReference>
<dbReference type="HOGENOM" id="CLU_035301_5_3_7"/>
<keyword evidence="2" id="KW-1185">Reference proteome</keyword>
<gene>
    <name evidence="1" type="ORF">DespoDRAFT_03345</name>
</gene>
<organism evidence="1 2">
    <name type="scientific">Desulfobacter postgatei 2ac9</name>
    <dbReference type="NCBI Taxonomy" id="879212"/>
    <lineage>
        <taxon>Bacteria</taxon>
        <taxon>Pseudomonadati</taxon>
        <taxon>Thermodesulfobacteriota</taxon>
        <taxon>Desulfobacteria</taxon>
        <taxon>Desulfobacterales</taxon>
        <taxon>Desulfobacteraceae</taxon>
        <taxon>Desulfobacter</taxon>
    </lineage>
</organism>
<dbReference type="PANTHER" id="PTHR36932">
    <property type="entry name" value="CAPSULAR POLYSACCHARIDE BIOSYNTHESIS PROTEIN"/>
    <property type="match status" value="1"/>
</dbReference>
<proteinExistence type="predicted"/>
<dbReference type="eggNOG" id="COG1541">
    <property type="taxonomic scope" value="Bacteria"/>
</dbReference>
<name>I5B6K5_9BACT</name>
<dbReference type="STRING" id="879212.DespoDRAFT_03345"/>
<dbReference type="InterPro" id="IPR053158">
    <property type="entry name" value="CapK_Type1_Caps_Biosynth"/>
</dbReference>
<dbReference type="RefSeq" id="WP_004074972.1">
    <property type="nucleotide sequence ID" value="NZ_CM001488.1"/>
</dbReference>
<dbReference type="SUPFAM" id="SSF56801">
    <property type="entry name" value="Acetyl-CoA synthetase-like"/>
    <property type="match status" value="1"/>
</dbReference>
<dbReference type="InterPro" id="IPR042099">
    <property type="entry name" value="ANL_N_sf"/>
</dbReference>
<accession>I5B6K5</accession>
<evidence type="ECO:0000313" key="2">
    <source>
        <dbReference type="Proteomes" id="UP000005778"/>
    </source>
</evidence>
<dbReference type="OrthoDB" id="5484550at2"/>
<reference evidence="1 2" key="1">
    <citation type="submission" date="2011-09" db="EMBL/GenBank/DDBJ databases">
        <authorList>
            <consortium name="US DOE Joint Genome Institute (JGI-PGF)"/>
            <person name="Lucas S."/>
            <person name="Han J."/>
            <person name="Lapidus A."/>
            <person name="Cheng J.-F."/>
            <person name="Goodwin L."/>
            <person name="Pitluck S."/>
            <person name="Peters L."/>
            <person name="Land M.L."/>
            <person name="Hauser L."/>
            <person name="Orellana R."/>
            <person name="Lovley D."/>
            <person name="Woyke T.J."/>
        </authorList>
    </citation>
    <scope>NUCLEOTIDE SEQUENCE [LARGE SCALE GENOMIC DNA]</scope>
    <source>
        <strain evidence="1 2">2ac9</strain>
    </source>
</reference>
<dbReference type="PANTHER" id="PTHR36932:SF1">
    <property type="entry name" value="CAPSULAR POLYSACCHARIDE BIOSYNTHESIS PROTEIN"/>
    <property type="match status" value="1"/>
</dbReference>
<reference evidence="1 2" key="2">
    <citation type="submission" date="2012-02" db="EMBL/GenBank/DDBJ databases">
        <title>Improved High-Quality Draft sequence of Desulfobacter postgatei 2ac9.</title>
        <authorList>
            <consortium name="US DOE Joint Genome Institute"/>
            <person name="Lucas S."/>
            <person name="Han J."/>
            <person name="Lapidus A."/>
            <person name="Cheng J.-F."/>
            <person name="Goodwin L."/>
            <person name="Pitluck S."/>
            <person name="Peters L."/>
            <person name="Ovchinnikova G."/>
            <person name="Held B."/>
            <person name="Detter J.C."/>
            <person name="Han C."/>
            <person name="Tapia R."/>
            <person name="Land M."/>
            <person name="Hauser L."/>
            <person name="Kyrpides N."/>
            <person name="Ivanova N."/>
            <person name="Pagani I."/>
            <person name="Orellana R."/>
            <person name="Lovley D."/>
            <person name="Woyke T."/>
        </authorList>
    </citation>
    <scope>NUCLEOTIDE SEQUENCE [LARGE SCALE GENOMIC DNA]</scope>
    <source>
        <strain evidence="1 2">2ac9</strain>
    </source>
</reference>
<dbReference type="AlphaFoldDB" id="I5B6K5"/>
<sequence>MNKQILKNIRDNLPEPLKLISAPLFRNKLLKNIQYLRYEEMLEERENLSLDEIQAHQFKELKAILVHACQNVPFYKKLFNDSNFNPYEIKYCDDIDVLPFLTKNIIRQNFDKLISEIKIPGGYYIATTGGSTGEPLKVLLDYDCVFTENAFVNYFRKKLGYQKRNRLVTFRGVEFGERLWKFNPMQNEYIFSPFKISKKTLQIYLSKIERIKPDFLNGYLSALHYFAKLLSNNNLKIMNPIKGIFLISENINKTQRAFLEDFFQIKTSTFYGHSERCIIAEEIQPNEYKFDPYYGYTELIQNKDSSLAIVGTGFLNKTMPLIRYKTDDICRRVGDLFTIDGRRKSTEGLYGVNGEFFSHAAFNFHSEIFKNVTSYQFVQRQKGKADLLIIVNNDFKTHEIDLMKKEIDKKTKGVMEFDIRIVENLILSQRGKFKMFVSNHIDK</sequence>